<reference evidence="3" key="1">
    <citation type="submission" date="2017-05" db="EMBL/GenBank/DDBJ databases">
        <authorList>
            <person name="Lin X."/>
        </authorList>
    </citation>
    <scope>NUCLEOTIDE SEQUENCE [LARGE SCALE GENOMIC DNA]</scope>
    <source>
        <strain evidence="3">JLT2012</strain>
    </source>
</reference>
<dbReference type="Gene3D" id="3.10.450.710">
    <property type="entry name" value="Tgt2/MlaC"/>
    <property type="match status" value="1"/>
</dbReference>
<keyword evidence="3" id="KW-1185">Reference proteome</keyword>
<dbReference type="PANTHER" id="PTHR36573">
    <property type="entry name" value="INTERMEMBRANE PHOSPHOLIPID TRANSPORT SYSTEM BINDING PROTEIN MLAC"/>
    <property type="match status" value="1"/>
</dbReference>
<dbReference type="AlphaFoldDB" id="A0A219B8J6"/>
<evidence type="ECO:0000313" key="2">
    <source>
        <dbReference type="EMBL" id="OWV34494.1"/>
    </source>
</evidence>
<dbReference type="Proteomes" id="UP000198462">
    <property type="component" value="Unassembled WGS sequence"/>
</dbReference>
<dbReference type="InterPro" id="IPR008869">
    <property type="entry name" value="MlaC/ttg2D"/>
</dbReference>
<evidence type="ECO:0008006" key="4">
    <source>
        <dbReference type="Google" id="ProtNLM"/>
    </source>
</evidence>
<comment type="caution">
    <text evidence="2">The sequence shown here is derived from an EMBL/GenBank/DDBJ whole genome shotgun (WGS) entry which is preliminary data.</text>
</comment>
<accession>A0A219B8J6</accession>
<sequence length="206" mass="22526">MTKRLAALLLASVAAPAAFLAPTAVSAQAASEADAQRAGQFIDSLANEAFGVIRSGSANSAATKTELRKLLAENFDVNYIGQYLIRRHQRDIDQSQMRAYMEVFPAWVVETYTNNLFAFKDAELNVIRAVPSGSRGQVEVYTRVTSPGQAPIDAVWLVSPDGNSYKIRNLTVSGVNMAITQEQDFNAYISKNGFDALVDLMKRRVS</sequence>
<evidence type="ECO:0000313" key="3">
    <source>
        <dbReference type="Proteomes" id="UP000198462"/>
    </source>
</evidence>
<gene>
    <name evidence="2" type="ORF">B5C34_14195</name>
</gene>
<feature type="signal peptide" evidence="1">
    <location>
        <begin position="1"/>
        <end position="29"/>
    </location>
</feature>
<protein>
    <recommendedName>
        <fullName evidence="4">Toluene tolerance protein</fullName>
    </recommendedName>
</protein>
<dbReference type="EMBL" id="NFZT01000001">
    <property type="protein sequence ID" value="OWV34494.1"/>
    <property type="molecule type" value="Genomic_DNA"/>
</dbReference>
<keyword evidence="1" id="KW-0732">Signal</keyword>
<organism evidence="2 3">
    <name type="scientific">Pacificimonas flava</name>
    <dbReference type="NCBI Taxonomy" id="1234595"/>
    <lineage>
        <taxon>Bacteria</taxon>
        <taxon>Pseudomonadati</taxon>
        <taxon>Pseudomonadota</taxon>
        <taxon>Alphaproteobacteria</taxon>
        <taxon>Sphingomonadales</taxon>
        <taxon>Sphingosinicellaceae</taxon>
        <taxon>Pacificimonas</taxon>
    </lineage>
</organism>
<dbReference type="OrthoDB" id="8099120at2"/>
<feature type="chain" id="PRO_5012262225" description="Toluene tolerance protein" evidence="1">
    <location>
        <begin position="30"/>
        <end position="206"/>
    </location>
</feature>
<dbReference type="InterPro" id="IPR042245">
    <property type="entry name" value="Tgt2/MlaC_sf"/>
</dbReference>
<proteinExistence type="predicted"/>
<name>A0A219B8J6_9SPHN</name>
<evidence type="ECO:0000256" key="1">
    <source>
        <dbReference type="SAM" id="SignalP"/>
    </source>
</evidence>
<dbReference type="RefSeq" id="WP_088713193.1">
    <property type="nucleotide sequence ID" value="NZ_NFZT01000001.1"/>
</dbReference>
<dbReference type="Pfam" id="PF05494">
    <property type="entry name" value="MlaC"/>
    <property type="match status" value="1"/>
</dbReference>
<dbReference type="PANTHER" id="PTHR36573:SF1">
    <property type="entry name" value="INTERMEMBRANE PHOSPHOLIPID TRANSPORT SYSTEM BINDING PROTEIN MLAC"/>
    <property type="match status" value="1"/>
</dbReference>